<dbReference type="GO" id="GO:0140098">
    <property type="term" value="F:catalytic activity, acting on RNA"/>
    <property type="evidence" value="ECO:0007669"/>
    <property type="project" value="UniProtKB-ARBA"/>
</dbReference>
<evidence type="ECO:0000313" key="6">
    <source>
        <dbReference type="Proteomes" id="UP000034956"/>
    </source>
</evidence>
<dbReference type="PANTHER" id="PTHR21600">
    <property type="entry name" value="MITOCHONDRIAL RNA PSEUDOURIDINE SYNTHASE"/>
    <property type="match status" value="1"/>
</dbReference>
<dbReference type="PROSITE" id="PS01129">
    <property type="entry name" value="PSI_RLU"/>
    <property type="match status" value="1"/>
</dbReference>
<dbReference type="InterPro" id="IPR006225">
    <property type="entry name" value="PsdUridine_synth_RluC/D"/>
</dbReference>
<comment type="function">
    <text evidence="3">Responsible for synthesis of pseudouridine from uracil.</text>
</comment>
<feature type="active site" evidence="2">
    <location>
        <position position="61"/>
    </location>
</feature>
<proteinExistence type="inferred from homology"/>
<dbReference type="Pfam" id="PF00849">
    <property type="entry name" value="PseudoU_synth_2"/>
    <property type="match status" value="1"/>
</dbReference>
<protein>
    <recommendedName>
        <fullName evidence="3">Pseudouridine synthase</fullName>
        <ecNumber evidence="3">5.4.99.-</ecNumber>
    </recommendedName>
</protein>
<dbReference type="GO" id="GO:0003723">
    <property type="term" value="F:RNA binding"/>
    <property type="evidence" value="ECO:0007669"/>
    <property type="project" value="InterPro"/>
</dbReference>
<evidence type="ECO:0000313" key="5">
    <source>
        <dbReference type="EMBL" id="KKU90828.1"/>
    </source>
</evidence>
<accession>A0A0G1WKG6</accession>
<organism evidence="5 6">
    <name type="scientific">Candidatus Jorgensenbacteria bacterium GW2011_GWA1_48_11</name>
    <dbReference type="NCBI Taxonomy" id="1618660"/>
    <lineage>
        <taxon>Bacteria</taxon>
        <taxon>Candidatus Joergenseniibacteriota</taxon>
    </lineage>
</organism>
<dbReference type="SUPFAM" id="SSF55120">
    <property type="entry name" value="Pseudouridine synthase"/>
    <property type="match status" value="1"/>
</dbReference>
<dbReference type="GO" id="GO:0000455">
    <property type="term" value="P:enzyme-directed rRNA pseudouridine synthesis"/>
    <property type="evidence" value="ECO:0007669"/>
    <property type="project" value="TreeGrafter"/>
</dbReference>
<dbReference type="PATRIC" id="fig|1618660.3.peg.734"/>
<dbReference type="PANTHER" id="PTHR21600:SF87">
    <property type="entry name" value="RNA PSEUDOURIDYLATE SYNTHASE DOMAIN-CONTAINING PROTEIN 1"/>
    <property type="match status" value="1"/>
</dbReference>
<dbReference type="InterPro" id="IPR050188">
    <property type="entry name" value="RluA_PseudoU_synthase"/>
</dbReference>
<dbReference type="CDD" id="cd02869">
    <property type="entry name" value="PseudoU_synth_RluA_like"/>
    <property type="match status" value="1"/>
</dbReference>
<dbReference type="InterPro" id="IPR006224">
    <property type="entry name" value="PsdUridine_synth_RluA-like_CS"/>
</dbReference>
<dbReference type="GO" id="GO:0009982">
    <property type="term" value="F:pseudouridine synthase activity"/>
    <property type="evidence" value="ECO:0007669"/>
    <property type="project" value="InterPro"/>
</dbReference>
<evidence type="ECO:0000259" key="4">
    <source>
        <dbReference type="Pfam" id="PF00849"/>
    </source>
</evidence>
<sequence length="226" mass="25643">MLNLIYETEDFLALNKPAGVLVHKTAAMEENTLIDEVLKQYPLIAKVGDSLVRPGLVHRLDKDTSGVLVVAKNQPFFEYLKDLFQKHEVRKVYLALVWGELKGRGVVNAPIGLKPGTVKRSIRGRNLKMVKAAVTEYKAVKTIEKDGETFTLVELFPKTGRTHQLRVHLASINHPVVGDTLYGRKKNPWSLQRQFLHAESIEFRSRDGKRVKLEADLPQELKKIID</sequence>
<dbReference type="Proteomes" id="UP000034956">
    <property type="component" value="Unassembled WGS sequence"/>
</dbReference>
<name>A0A0G1WKG6_9BACT</name>
<dbReference type="InterPro" id="IPR006145">
    <property type="entry name" value="PsdUridine_synth_RsuA/RluA"/>
</dbReference>
<evidence type="ECO:0000256" key="1">
    <source>
        <dbReference type="ARBA" id="ARBA00010876"/>
    </source>
</evidence>
<comment type="catalytic activity">
    <reaction evidence="3">
        <text>a uridine in RNA = a pseudouridine in RNA</text>
        <dbReference type="Rhea" id="RHEA:48348"/>
        <dbReference type="Rhea" id="RHEA-COMP:12068"/>
        <dbReference type="Rhea" id="RHEA-COMP:12069"/>
        <dbReference type="ChEBI" id="CHEBI:65314"/>
        <dbReference type="ChEBI" id="CHEBI:65315"/>
    </reaction>
</comment>
<comment type="similarity">
    <text evidence="1 3">Belongs to the pseudouridine synthase RluA family.</text>
</comment>
<feature type="domain" description="Pseudouridine synthase RsuA/RluA-like" evidence="4">
    <location>
        <begin position="10"/>
        <end position="171"/>
    </location>
</feature>
<dbReference type="EC" id="5.4.99.-" evidence="3"/>
<keyword evidence="3" id="KW-0413">Isomerase</keyword>
<gene>
    <name evidence="5" type="ORF">UY23_C0006G0037</name>
</gene>
<dbReference type="NCBIfam" id="TIGR00005">
    <property type="entry name" value="rluA_subfam"/>
    <property type="match status" value="1"/>
</dbReference>
<evidence type="ECO:0000256" key="3">
    <source>
        <dbReference type="RuleBase" id="RU362028"/>
    </source>
</evidence>
<dbReference type="Gene3D" id="3.30.2350.10">
    <property type="entry name" value="Pseudouridine synthase"/>
    <property type="match status" value="1"/>
</dbReference>
<dbReference type="InterPro" id="IPR020103">
    <property type="entry name" value="PsdUridine_synth_cat_dom_sf"/>
</dbReference>
<reference evidence="5 6" key="1">
    <citation type="journal article" date="2015" name="Nature">
        <title>rRNA introns, odd ribosomes, and small enigmatic genomes across a large radiation of phyla.</title>
        <authorList>
            <person name="Brown C.T."/>
            <person name="Hug L.A."/>
            <person name="Thomas B.C."/>
            <person name="Sharon I."/>
            <person name="Castelle C.J."/>
            <person name="Singh A."/>
            <person name="Wilkins M.J."/>
            <person name="Williams K.H."/>
            <person name="Banfield J.F."/>
        </authorList>
    </citation>
    <scope>NUCLEOTIDE SEQUENCE [LARGE SCALE GENOMIC DNA]</scope>
</reference>
<evidence type="ECO:0000256" key="2">
    <source>
        <dbReference type="PIRSR" id="PIRSR606225-1"/>
    </source>
</evidence>
<dbReference type="AlphaFoldDB" id="A0A0G1WKG6"/>
<comment type="caution">
    <text evidence="5">The sequence shown here is derived from an EMBL/GenBank/DDBJ whole genome shotgun (WGS) entry which is preliminary data.</text>
</comment>
<dbReference type="EMBL" id="LCPF01000006">
    <property type="protein sequence ID" value="KKU90828.1"/>
    <property type="molecule type" value="Genomic_DNA"/>
</dbReference>